<dbReference type="EMBL" id="FOMG01000004">
    <property type="protein sequence ID" value="SFC48359.1"/>
    <property type="molecule type" value="Genomic_DNA"/>
</dbReference>
<dbReference type="RefSeq" id="WP_090089040.1">
    <property type="nucleotide sequence ID" value="NZ_FOMG01000004.1"/>
</dbReference>
<dbReference type="InterPro" id="IPR001789">
    <property type="entry name" value="Sig_transdc_resp-reg_receiver"/>
</dbReference>
<reference evidence="6 7" key="1">
    <citation type="submission" date="2016-10" db="EMBL/GenBank/DDBJ databases">
        <authorList>
            <person name="de Groot N.N."/>
        </authorList>
    </citation>
    <scope>NUCLEOTIDE SEQUENCE [LARGE SCALE GENOMIC DNA]</scope>
    <source>
        <strain evidence="6 7">DSM 12992</strain>
    </source>
</reference>
<feature type="domain" description="Response regulatory" evidence="5">
    <location>
        <begin position="3"/>
        <end position="120"/>
    </location>
</feature>
<dbReference type="InterPro" id="IPR011006">
    <property type="entry name" value="CheY-like_superfamily"/>
</dbReference>
<evidence type="ECO:0000256" key="1">
    <source>
        <dbReference type="ARBA" id="ARBA00018672"/>
    </source>
</evidence>
<dbReference type="PANTHER" id="PTHR44591:SF3">
    <property type="entry name" value="RESPONSE REGULATORY DOMAIN-CONTAINING PROTEIN"/>
    <property type="match status" value="1"/>
</dbReference>
<evidence type="ECO:0000259" key="5">
    <source>
        <dbReference type="PROSITE" id="PS50110"/>
    </source>
</evidence>
<evidence type="ECO:0000313" key="7">
    <source>
        <dbReference type="Proteomes" id="UP000199263"/>
    </source>
</evidence>
<dbReference type="SUPFAM" id="SSF52172">
    <property type="entry name" value="CheY-like"/>
    <property type="match status" value="1"/>
</dbReference>
<keyword evidence="2 4" id="KW-0597">Phosphoprotein</keyword>
<dbReference type="Gene3D" id="3.40.50.2300">
    <property type="match status" value="1"/>
</dbReference>
<feature type="modified residue" description="4-aspartylphosphate" evidence="4">
    <location>
        <position position="53"/>
    </location>
</feature>
<dbReference type="OrthoDB" id="9808843at2"/>
<dbReference type="PROSITE" id="PS50110">
    <property type="entry name" value="RESPONSE_REGULATORY"/>
    <property type="match status" value="1"/>
</dbReference>
<dbReference type="Proteomes" id="UP000199263">
    <property type="component" value="Unassembled WGS sequence"/>
</dbReference>
<gene>
    <name evidence="6" type="ORF">SAMN05421842_10448</name>
</gene>
<proteinExistence type="predicted"/>
<accession>A0A1I1JIB4</accession>
<name>A0A1I1JIB4_9CLOT</name>
<dbReference type="GO" id="GO:0000160">
    <property type="term" value="P:phosphorelay signal transduction system"/>
    <property type="evidence" value="ECO:0007669"/>
    <property type="project" value="InterPro"/>
</dbReference>
<evidence type="ECO:0000256" key="4">
    <source>
        <dbReference type="PROSITE-ProRule" id="PRU00169"/>
    </source>
</evidence>
<dbReference type="PANTHER" id="PTHR44591">
    <property type="entry name" value="STRESS RESPONSE REGULATOR PROTEIN 1"/>
    <property type="match status" value="1"/>
</dbReference>
<comment type="function">
    <text evidence="3">May play the central regulatory role in sporulation. It may be an element of the effector pathway responsible for the activation of sporulation genes in response to nutritional stress. Spo0A may act in concert with spo0H (a sigma factor) to control the expression of some genes that are critical to the sporulation process.</text>
</comment>
<dbReference type="InterPro" id="IPR050595">
    <property type="entry name" value="Bact_response_regulator"/>
</dbReference>
<dbReference type="STRING" id="119641.SAMN05421842_10448"/>
<sequence length="120" mass="13641">MKKVLIVDDSSYMRMFLRKIIEKGGSYMIFEASTKEDAIEKFKTEKPDIVTLDLNISEVSSDGIDTLTDIMNINPKAVVIIVSASGYENFKDECIELGAKSYIKKPFDTEIILQTLEEYK</sequence>
<evidence type="ECO:0000256" key="3">
    <source>
        <dbReference type="ARBA" id="ARBA00024867"/>
    </source>
</evidence>
<keyword evidence="7" id="KW-1185">Reference proteome</keyword>
<protein>
    <recommendedName>
        <fullName evidence="1">Stage 0 sporulation protein A homolog</fullName>
    </recommendedName>
</protein>
<organism evidence="6 7">
    <name type="scientific">Clostridium uliginosum</name>
    <dbReference type="NCBI Taxonomy" id="119641"/>
    <lineage>
        <taxon>Bacteria</taxon>
        <taxon>Bacillati</taxon>
        <taxon>Bacillota</taxon>
        <taxon>Clostridia</taxon>
        <taxon>Eubacteriales</taxon>
        <taxon>Clostridiaceae</taxon>
        <taxon>Clostridium</taxon>
    </lineage>
</organism>
<dbReference type="Pfam" id="PF00072">
    <property type="entry name" value="Response_reg"/>
    <property type="match status" value="1"/>
</dbReference>
<evidence type="ECO:0000313" key="6">
    <source>
        <dbReference type="EMBL" id="SFC48359.1"/>
    </source>
</evidence>
<evidence type="ECO:0000256" key="2">
    <source>
        <dbReference type="ARBA" id="ARBA00022553"/>
    </source>
</evidence>
<dbReference type="AlphaFoldDB" id="A0A1I1JIB4"/>
<dbReference type="SMART" id="SM00448">
    <property type="entry name" value="REC"/>
    <property type="match status" value="1"/>
</dbReference>